<accession>A0A8J7PI63</accession>
<reference evidence="1" key="1">
    <citation type="submission" date="2021-02" db="EMBL/GenBank/DDBJ databases">
        <title>Genome-Resolved Metagenomics of a Microbial Community Performing Photosynthetic Biological Nutrient Removal.</title>
        <authorList>
            <person name="Mcdaniel E.A."/>
        </authorList>
    </citation>
    <scope>NUCLEOTIDE SEQUENCE</scope>
    <source>
        <strain evidence="1">UWPOB_OBS1</strain>
    </source>
</reference>
<name>A0A8J7PI63_9BACT</name>
<dbReference type="EMBL" id="JAFLCK010000008">
    <property type="protein sequence ID" value="MBN8660195.1"/>
    <property type="molecule type" value="Genomic_DNA"/>
</dbReference>
<dbReference type="AlphaFoldDB" id="A0A8J7PI63"/>
<evidence type="ECO:0000313" key="2">
    <source>
        <dbReference type="Proteomes" id="UP000664277"/>
    </source>
</evidence>
<evidence type="ECO:0000313" key="1">
    <source>
        <dbReference type="EMBL" id="MBN8660195.1"/>
    </source>
</evidence>
<dbReference type="Proteomes" id="UP000664277">
    <property type="component" value="Unassembled WGS sequence"/>
</dbReference>
<organism evidence="1 2">
    <name type="scientific">Candidatus Obscuribacter phosphatis</name>
    <dbReference type="NCBI Taxonomy" id="1906157"/>
    <lineage>
        <taxon>Bacteria</taxon>
        <taxon>Bacillati</taxon>
        <taxon>Candidatus Melainabacteria</taxon>
        <taxon>Candidatus Obscuribacterales</taxon>
        <taxon>Candidatus Obscuribacteraceae</taxon>
        <taxon>Candidatus Obscuribacter</taxon>
    </lineage>
</organism>
<proteinExistence type="predicted"/>
<sequence>MMALVEGWLVLTPKKHVYFYSESHCDPHVMELPWNCLEKTEELADFLNNFDLSAPEVIDEIIEVKIEIDQEKLADWFKQHSQEPKFADFL</sequence>
<gene>
    <name evidence="1" type="ORF">J0M35_07510</name>
</gene>
<protein>
    <submittedName>
        <fullName evidence="1">Uncharacterized protein</fullName>
    </submittedName>
</protein>
<comment type="caution">
    <text evidence="1">The sequence shown here is derived from an EMBL/GenBank/DDBJ whole genome shotgun (WGS) entry which is preliminary data.</text>
</comment>